<proteinExistence type="predicted"/>
<dbReference type="EMBL" id="JARKIB010000043">
    <property type="protein sequence ID" value="KAJ7758061.1"/>
    <property type="molecule type" value="Genomic_DNA"/>
</dbReference>
<comment type="caution">
    <text evidence="2">The sequence shown here is derived from an EMBL/GenBank/DDBJ whole genome shotgun (WGS) entry which is preliminary data.</text>
</comment>
<gene>
    <name evidence="2" type="ORF">B0H16DRAFT_1721170</name>
</gene>
<feature type="compositionally biased region" description="Pro residues" evidence="1">
    <location>
        <begin position="37"/>
        <end position="49"/>
    </location>
</feature>
<feature type="region of interest" description="Disordered" evidence="1">
    <location>
        <begin position="34"/>
        <end position="66"/>
    </location>
</feature>
<accession>A0AAD7J7X3</accession>
<organism evidence="2 3">
    <name type="scientific">Mycena metata</name>
    <dbReference type="NCBI Taxonomy" id="1033252"/>
    <lineage>
        <taxon>Eukaryota</taxon>
        <taxon>Fungi</taxon>
        <taxon>Dikarya</taxon>
        <taxon>Basidiomycota</taxon>
        <taxon>Agaricomycotina</taxon>
        <taxon>Agaricomycetes</taxon>
        <taxon>Agaricomycetidae</taxon>
        <taxon>Agaricales</taxon>
        <taxon>Marasmiineae</taxon>
        <taxon>Mycenaceae</taxon>
        <taxon>Mycena</taxon>
    </lineage>
</organism>
<keyword evidence="3" id="KW-1185">Reference proteome</keyword>
<dbReference type="Proteomes" id="UP001215598">
    <property type="component" value="Unassembled WGS sequence"/>
</dbReference>
<reference evidence="2" key="1">
    <citation type="submission" date="2023-03" db="EMBL/GenBank/DDBJ databases">
        <title>Massive genome expansion in bonnet fungi (Mycena s.s.) driven by repeated elements and novel gene families across ecological guilds.</title>
        <authorList>
            <consortium name="Lawrence Berkeley National Laboratory"/>
            <person name="Harder C.B."/>
            <person name="Miyauchi S."/>
            <person name="Viragh M."/>
            <person name="Kuo A."/>
            <person name="Thoen E."/>
            <person name="Andreopoulos B."/>
            <person name="Lu D."/>
            <person name="Skrede I."/>
            <person name="Drula E."/>
            <person name="Henrissat B."/>
            <person name="Morin E."/>
            <person name="Kohler A."/>
            <person name="Barry K."/>
            <person name="LaButti K."/>
            <person name="Morin E."/>
            <person name="Salamov A."/>
            <person name="Lipzen A."/>
            <person name="Mereny Z."/>
            <person name="Hegedus B."/>
            <person name="Baldrian P."/>
            <person name="Stursova M."/>
            <person name="Weitz H."/>
            <person name="Taylor A."/>
            <person name="Grigoriev I.V."/>
            <person name="Nagy L.G."/>
            <person name="Martin F."/>
            <person name="Kauserud H."/>
        </authorList>
    </citation>
    <scope>NUCLEOTIDE SEQUENCE</scope>
    <source>
        <strain evidence="2">CBHHK182m</strain>
    </source>
</reference>
<sequence>MPPPAPPPGLPSYEDAVEEAEILAVLTDLNDFHLTPVDPPQLPRTPNRPLPSSVTPSPRARYSYHTPTTSALTSSWAEAATATQGVSGASPLRLEPKRKSRKKKRGYAVFSGWRIGAFPEWNAEVIGLVSGVPNSLYQGYETLLQAQAAFEYAQVRGWTRVVSPDGSPSASIARPPSPVGFSDPVNALHATRSSLWYVVYAGITLGVYASSLECSLNTLGLRSPAFESCESKEVAIRLFQEALAAGNIRKIYPSYT</sequence>
<evidence type="ECO:0000313" key="3">
    <source>
        <dbReference type="Proteomes" id="UP001215598"/>
    </source>
</evidence>
<name>A0AAD7J7X3_9AGAR</name>
<protein>
    <submittedName>
        <fullName evidence="2">Uncharacterized protein</fullName>
    </submittedName>
</protein>
<dbReference type="AlphaFoldDB" id="A0AAD7J7X3"/>
<evidence type="ECO:0000313" key="2">
    <source>
        <dbReference type="EMBL" id="KAJ7758061.1"/>
    </source>
</evidence>
<evidence type="ECO:0000256" key="1">
    <source>
        <dbReference type="SAM" id="MobiDB-lite"/>
    </source>
</evidence>